<dbReference type="GO" id="GO:0003700">
    <property type="term" value="F:DNA-binding transcription factor activity"/>
    <property type="evidence" value="ECO:0007669"/>
    <property type="project" value="InterPro"/>
</dbReference>
<evidence type="ECO:0000256" key="4">
    <source>
        <dbReference type="SAM" id="Phobius"/>
    </source>
</evidence>
<dbReference type="EMBL" id="CP018867">
    <property type="protein sequence ID" value="AUI71219.1"/>
    <property type="molecule type" value="Genomic_DNA"/>
</dbReference>
<dbReference type="RefSeq" id="WP_057739654.1">
    <property type="nucleotide sequence ID" value="NZ_AZDQ01000043.1"/>
</dbReference>
<dbReference type="SUPFAM" id="SSF51182">
    <property type="entry name" value="RmlC-like cupins"/>
    <property type="match status" value="1"/>
</dbReference>
<evidence type="ECO:0000256" key="3">
    <source>
        <dbReference type="ARBA" id="ARBA00023163"/>
    </source>
</evidence>
<dbReference type="InterPro" id="IPR009057">
    <property type="entry name" value="Homeodomain-like_sf"/>
</dbReference>
<evidence type="ECO:0000256" key="1">
    <source>
        <dbReference type="ARBA" id="ARBA00023015"/>
    </source>
</evidence>
<evidence type="ECO:0000313" key="6">
    <source>
        <dbReference type="EMBL" id="AUI71219.1"/>
    </source>
</evidence>
<gene>
    <name evidence="6" type="ORF">LA20249_02965</name>
</gene>
<feature type="transmembrane region" description="Helical" evidence="4">
    <location>
        <begin position="72"/>
        <end position="90"/>
    </location>
</feature>
<reference evidence="6 7" key="1">
    <citation type="submission" date="2016-12" db="EMBL/GenBank/DDBJ databases">
        <title>The whole genome sequencing and assembly of Lactobacillus alimentarius DSM 20249T strain.</title>
        <authorList>
            <person name="Lee Y.-J."/>
            <person name="Yi H."/>
            <person name="Bahn Y.-S."/>
            <person name="Kim J.F."/>
            <person name="Lee D.-W."/>
        </authorList>
    </citation>
    <scope>NUCLEOTIDE SEQUENCE [LARGE SCALE GENOMIC DNA]</scope>
    <source>
        <strain evidence="6 7">DSM 20249</strain>
    </source>
</reference>
<dbReference type="PROSITE" id="PS00041">
    <property type="entry name" value="HTH_ARAC_FAMILY_1"/>
    <property type="match status" value="1"/>
</dbReference>
<keyword evidence="2" id="KW-0238">DNA-binding</keyword>
<dbReference type="InterPro" id="IPR018062">
    <property type="entry name" value="HTH_AraC-typ_CS"/>
</dbReference>
<keyword evidence="4" id="KW-0812">Transmembrane</keyword>
<dbReference type="InterPro" id="IPR018060">
    <property type="entry name" value="HTH_AraC"/>
</dbReference>
<keyword evidence="3" id="KW-0804">Transcription</keyword>
<accession>A0A2K9HF82</accession>
<dbReference type="PANTHER" id="PTHR43280">
    <property type="entry name" value="ARAC-FAMILY TRANSCRIPTIONAL REGULATOR"/>
    <property type="match status" value="1"/>
</dbReference>
<proteinExistence type="predicted"/>
<keyword evidence="4" id="KW-0472">Membrane</keyword>
<dbReference type="Gene3D" id="2.60.120.10">
    <property type="entry name" value="Jelly Rolls"/>
    <property type="match status" value="1"/>
</dbReference>
<keyword evidence="1" id="KW-0805">Transcription regulation</keyword>
<keyword evidence="7" id="KW-1185">Reference proteome</keyword>
<evidence type="ECO:0000256" key="2">
    <source>
        <dbReference type="ARBA" id="ARBA00023125"/>
    </source>
</evidence>
<dbReference type="Proteomes" id="UP000234653">
    <property type="component" value="Chromosome"/>
</dbReference>
<dbReference type="Gene3D" id="1.10.10.60">
    <property type="entry name" value="Homeodomain-like"/>
    <property type="match status" value="2"/>
</dbReference>
<keyword evidence="4" id="KW-1133">Transmembrane helix</keyword>
<dbReference type="GO" id="GO:0043565">
    <property type="term" value="F:sequence-specific DNA binding"/>
    <property type="evidence" value="ECO:0007669"/>
    <property type="project" value="InterPro"/>
</dbReference>
<evidence type="ECO:0000259" key="5">
    <source>
        <dbReference type="PROSITE" id="PS01124"/>
    </source>
</evidence>
<name>A0A2K9HF82_9LACO</name>
<sequence length="328" mass="38585">MNFKELDNYLKGVTSYNYESNDNILNHFQNKYQSINYHGKPLYIFNNQRQFNNKNHLIQLHKRNMGKVPYHTYHFIVLTYIYCGSLTMLVEGKKIYLKQGDLIILDKQVPHCVLPSSKMDLGINIILSNKFFDNTIIKPEKNNSLPTFIIELMGHQYEHNHFLIFSTNLLPIIRNSIQNILCEYFDNNEFSSQIIDNLIIIIFMSLVRLKPIEDSFTSANPKVEKLMSEILKYAHEEYKEGKLNKLCEKINYSPSHVSRMIHTNTGKTFKSIINYQRIEHAKVLLQDKKTPISEVATRVGVNNLTNFYKRFEKETGMTPKKYRDNLKN</sequence>
<feature type="domain" description="HTH araC/xylS-type" evidence="5">
    <location>
        <begin position="228"/>
        <end position="325"/>
    </location>
</feature>
<dbReference type="SUPFAM" id="SSF46689">
    <property type="entry name" value="Homeodomain-like"/>
    <property type="match status" value="1"/>
</dbReference>
<dbReference type="KEGG" id="lali:LA20249_02965"/>
<dbReference type="SMART" id="SM00342">
    <property type="entry name" value="HTH_ARAC"/>
    <property type="match status" value="1"/>
</dbReference>
<organism evidence="6 7">
    <name type="scientific">Companilactobacillus alimentarius DSM 20249</name>
    <dbReference type="NCBI Taxonomy" id="1423720"/>
    <lineage>
        <taxon>Bacteria</taxon>
        <taxon>Bacillati</taxon>
        <taxon>Bacillota</taxon>
        <taxon>Bacilli</taxon>
        <taxon>Lactobacillales</taxon>
        <taxon>Lactobacillaceae</taxon>
        <taxon>Companilactobacillus</taxon>
    </lineage>
</organism>
<dbReference type="InterPro" id="IPR014710">
    <property type="entry name" value="RmlC-like_jellyroll"/>
</dbReference>
<protein>
    <recommendedName>
        <fullName evidence="5">HTH araC/xylS-type domain-containing protein</fullName>
    </recommendedName>
</protein>
<dbReference type="PANTHER" id="PTHR43280:SF28">
    <property type="entry name" value="HTH-TYPE TRANSCRIPTIONAL ACTIVATOR RHAS"/>
    <property type="match status" value="1"/>
</dbReference>
<evidence type="ECO:0000313" key="7">
    <source>
        <dbReference type="Proteomes" id="UP000234653"/>
    </source>
</evidence>
<dbReference type="PROSITE" id="PS01124">
    <property type="entry name" value="HTH_ARAC_FAMILY_2"/>
    <property type="match status" value="1"/>
</dbReference>
<dbReference type="AlphaFoldDB" id="A0A2K9HF82"/>
<dbReference type="Pfam" id="PF12833">
    <property type="entry name" value="HTH_18"/>
    <property type="match status" value="1"/>
</dbReference>
<dbReference type="OrthoDB" id="5582699at2"/>
<dbReference type="InterPro" id="IPR011051">
    <property type="entry name" value="RmlC_Cupin_sf"/>
</dbReference>
<dbReference type="STRING" id="1423720.FC67_GL001870"/>